<comment type="caution">
    <text evidence="1">The sequence shown here is derived from an EMBL/GenBank/DDBJ whole genome shotgun (WGS) entry which is preliminary data.</text>
</comment>
<accession>A0AC60Q613</accession>
<organism evidence="1 2">
    <name type="scientific">Ixodes persulcatus</name>
    <name type="common">Taiga tick</name>
    <dbReference type="NCBI Taxonomy" id="34615"/>
    <lineage>
        <taxon>Eukaryota</taxon>
        <taxon>Metazoa</taxon>
        <taxon>Ecdysozoa</taxon>
        <taxon>Arthropoda</taxon>
        <taxon>Chelicerata</taxon>
        <taxon>Arachnida</taxon>
        <taxon>Acari</taxon>
        <taxon>Parasitiformes</taxon>
        <taxon>Ixodida</taxon>
        <taxon>Ixodoidea</taxon>
        <taxon>Ixodidae</taxon>
        <taxon>Ixodinae</taxon>
        <taxon>Ixodes</taxon>
    </lineage>
</organism>
<dbReference type="Proteomes" id="UP000805193">
    <property type="component" value="Unassembled WGS sequence"/>
</dbReference>
<evidence type="ECO:0000313" key="2">
    <source>
        <dbReference type="Proteomes" id="UP000805193"/>
    </source>
</evidence>
<keyword evidence="2" id="KW-1185">Reference proteome</keyword>
<proteinExistence type="predicted"/>
<name>A0AC60Q613_IXOPE</name>
<gene>
    <name evidence="1" type="ORF">HPB47_023791</name>
</gene>
<sequence>MAVESRSCGSCRAMCQLNAQRWGISERELDFKRPSSLALRSHWQMFTSPFARLLWDSMDFPMSVSHEMKRCEDVPSRAPGAGEHNSVEQCVHERKIATLEGTIEQQKHHIVKLQESLAEERNGHEQKVQELLTENKQHKLRICHLEGRLAEGVKQTSEKTNVSFTVQLTSDVERLRFYTGFSFVE</sequence>
<reference evidence="1 2" key="1">
    <citation type="journal article" date="2020" name="Cell">
        <title>Large-Scale Comparative Analyses of Tick Genomes Elucidate Their Genetic Diversity and Vector Capacities.</title>
        <authorList>
            <consortium name="Tick Genome and Microbiome Consortium (TIGMIC)"/>
            <person name="Jia N."/>
            <person name="Wang J."/>
            <person name="Shi W."/>
            <person name="Du L."/>
            <person name="Sun Y."/>
            <person name="Zhan W."/>
            <person name="Jiang J.F."/>
            <person name="Wang Q."/>
            <person name="Zhang B."/>
            <person name="Ji P."/>
            <person name="Bell-Sakyi L."/>
            <person name="Cui X.M."/>
            <person name="Yuan T.T."/>
            <person name="Jiang B.G."/>
            <person name="Yang W.F."/>
            <person name="Lam T.T."/>
            <person name="Chang Q.C."/>
            <person name="Ding S.J."/>
            <person name="Wang X.J."/>
            <person name="Zhu J.G."/>
            <person name="Ruan X.D."/>
            <person name="Zhao L."/>
            <person name="Wei J.T."/>
            <person name="Ye R.Z."/>
            <person name="Que T.C."/>
            <person name="Du C.H."/>
            <person name="Zhou Y.H."/>
            <person name="Cheng J.X."/>
            <person name="Dai P.F."/>
            <person name="Guo W.B."/>
            <person name="Han X.H."/>
            <person name="Huang E.J."/>
            <person name="Li L.F."/>
            <person name="Wei W."/>
            <person name="Gao Y.C."/>
            <person name="Liu J.Z."/>
            <person name="Shao H.Z."/>
            <person name="Wang X."/>
            <person name="Wang C.C."/>
            <person name="Yang T.C."/>
            <person name="Huo Q.B."/>
            <person name="Li W."/>
            <person name="Chen H.Y."/>
            <person name="Chen S.E."/>
            <person name="Zhou L.G."/>
            <person name="Ni X.B."/>
            <person name="Tian J.H."/>
            <person name="Sheng Y."/>
            <person name="Liu T."/>
            <person name="Pan Y.S."/>
            <person name="Xia L.Y."/>
            <person name="Li J."/>
            <person name="Zhao F."/>
            <person name="Cao W.C."/>
        </authorList>
    </citation>
    <scope>NUCLEOTIDE SEQUENCE [LARGE SCALE GENOMIC DNA]</scope>
    <source>
        <strain evidence="1">Iper-2018</strain>
    </source>
</reference>
<dbReference type="EMBL" id="JABSTQ010009424">
    <property type="protein sequence ID" value="KAG0429278.1"/>
    <property type="molecule type" value="Genomic_DNA"/>
</dbReference>
<evidence type="ECO:0000313" key="1">
    <source>
        <dbReference type="EMBL" id="KAG0429278.1"/>
    </source>
</evidence>
<protein>
    <submittedName>
        <fullName evidence="1">Uncharacterized protein</fullName>
    </submittedName>
</protein>